<dbReference type="STRING" id="1577474.GA0111570_108100"/>
<evidence type="ECO:0000313" key="1">
    <source>
        <dbReference type="EMBL" id="SDB91687.1"/>
    </source>
</evidence>
<organism evidence="1 2">
    <name type="scientific">Raineyella antarctica</name>
    <dbReference type="NCBI Taxonomy" id="1577474"/>
    <lineage>
        <taxon>Bacteria</taxon>
        <taxon>Bacillati</taxon>
        <taxon>Actinomycetota</taxon>
        <taxon>Actinomycetes</taxon>
        <taxon>Propionibacteriales</taxon>
        <taxon>Propionibacteriaceae</taxon>
        <taxon>Raineyella</taxon>
    </lineage>
</organism>
<dbReference type="EMBL" id="FMYF01000008">
    <property type="protein sequence ID" value="SDB91687.1"/>
    <property type="molecule type" value="Genomic_DNA"/>
</dbReference>
<dbReference type="RefSeq" id="WP_092611684.1">
    <property type="nucleotide sequence ID" value="NZ_FMYF01000008.1"/>
</dbReference>
<gene>
    <name evidence="1" type="ORF">GA0111570_108100</name>
</gene>
<dbReference type="Pfam" id="PF14249">
    <property type="entry name" value="Tocopherol_cycl"/>
    <property type="match status" value="1"/>
</dbReference>
<dbReference type="GO" id="GO:0009976">
    <property type="term" value="F:tocopherol cyclase activity"/>
    <property type="evidence" value="ECO:0007669"/>
    <property type="project" value="InterPro"/>
</dbReference>
<dbReference type="PANTHER" id="PTHR35309">
    <property type="match status" value="1"/>
</dbReference>
<dbReference type="InterPro" id="IPR025893">
    <property type="entry name" value="Tocopherol_cyclase"/>
</dbReference>
<dbReference type="SUPFAM" id="SSF159245">
    <property type="entry name" value="AttH-like"/>
    <property type="match status" value="1"/>
</dbReference>
<dbReference type="Proteomes" id="UP000199086">
    <property type="component" value="Unassembled WGS sequence"/>
</dbReference>
<proteinExistence type="predicted"/>
<accession>A0A1G6HBK0</accession>
<name>A0A1G6HBK0_9ACTN</name>
<sequence>MILDRVVAAYRATGADLPWGDPVRAHGVAMEGYFWRFTDPERSRVVIALIGVNRGPRGPWSTVALAGSDGFLRTAAVRGGLADPVAGASVGSVFAADDRTVRVDLGPGARMDLRLEAVVPWPGRVFGGSSGFQLVPGLNQYWHPWLLGGRATGEVVLGESVWRLDGAQVYAEKNWGREGFPDRWWWGQAHGFAEHDACVAFAGGQVRAGPVATTVTALVVRLPDGRVLRLGNPVSSPVVARVGGGGWLLSGRARGRGWRVDLEAQAPYATAHVLPVPLPSEDRQVPGAVEHLTGTMRVRVSRGDRTVWSGESRLAGLEEGGFELAAREMAGRNADAAATGAGPRGSGVV</sequence>
<protein>
    <submittedName>
        <fullName evidence="1">Tocopherol cyclase</fullName>
    </submittedName>
</protein>
<reference evidence="1 2" key="1">
    <citation type="submission" date="2016-06" db="EMBL/GenBank/DDBJ databases">
        <authorList>
            <person name="Olsen C.W."/>
            <person name="Carey S."/>
            <person name="Hinshaw L."/>
            <person name="Karasin A.I."/>
        </authorList>
    </citation>
    <scope>NUCLEOTIDE SEQUENCE [LARGE SCALE GENOMIC DNA]</scope>
    <source>
        <strain evidence="1 2">LZ-22</strain>
    </source>
</reference>
<dbReference type="OrthoDB" id="9772627at2"/>
<dbReference type="PANTHER" id="PTHR35309:SF4">
    <property type="entry name" value="TOCOPHEROL CYCLASE"/>
    <property type="match status" value="1"/>
</dbReference>
<keyword evidence="2" id="KW-1185">Reference proteome</keyword>
<dbReference type="AlphaFoldDB" id="A0A1G6HBK0"/>
<evidence type="ECO:0000313" key="2">
    <source>
        <dbReference type="Proteomes" id="UP000199086"/>
    </source>
</evidence>